<proteinExistence type="predicted"/>
<comment type="caution">
    <text evidence="1">The sequence shown here is derived from an EMBL/GenBank/DDBJ whole genome shotgun (WGS) entry which is preliminary data.</text>
</comment>
<evidence type="ECO:0000313" key="1">
    <source>
        <dbReference type="EMBL" id="CAE8638480.1"/>
    </source>
</evidence>
<sequence>MSGRTPIFIACSGKWGADGGGYYGALAKFVDSSHVCLKMSPDAAQSKDSIWDEQGRAAVAAQDAAQLAKLVQERLAGDATSAAELLQAAAEVATAMAAGTAPPARQIPLAVAAADSGKEQDSAELMMLGGLSLTVPKGRFDLIFTSTGLTLRGLIRGGPGTGGRGAQALRPIPWSDVLHVFKLPKQDGGRKAGAPARTYMLVLALRHPLVVGKQEHQCVVVNADGAKPFSALPPVAEAAECPLRYRLATALEGEEGAMAEHSVLARVFAAAVGFPIAVPEPEVCSLE</sequence>
<dbReference type="OrthoDB" id="498543at2759"/>
<name>A0A813HJ08_POLGL</name>
<gene>
    <name evidence="1" type="ORF">PGLA1383_LOCUS53651</name>
</gene>
<dbReference type="EMBL" id="CAJNNV010031975">
    <property type="protein sequence ID" value="CAE8638480.1"/>
    <property type="molecule type" value="Genomic_DNA"/>
</dbReference>
<keyword evidence="2" id="KW-1185">Reference proteome</keyword>
<accession>A0A813HJ08</accession>
<protein>
    <recommendedName>
        <fullName evidence="3">FACT complex subunit SSRP1</fullName>
    </recommendedName>
</protein>
<dbReference type="Gene3D" id="2.30.29.150">
    <property type="match status" value="1"/>
</dbReference>
<dbReference type="Proteomes" id="UP000654075">
    <property type="component" value="Unassembled WGS sequence"/>
</dbReference>
<dbReference type="SUPFAM" id="SSF50729">
    <property type="entry name" value="PH domain-like"/>
    <property type="match status" value="1"/>
</dbReference>
<feature type="non-terminal residue" evidence="1">
    <location>
        <position position="287"/>
    </location>
</feature>
<reference evidence="1" key="1">
    <citation type="submission" date="2021-02" db="EMBL/GenBank/DDBJ databases">
        <authorList>
            <person name="Dougan E. K."/>
            <person name="Rhodes N."/>
            <person name="Thang M."/>
            <person name="Chan C."/>
        </authorList>
    </citation>
    <scope>NUCLEOTIDE SEQUENCE</scope>
</reference>
<evidence type="ECO:0008006" key="3">
    <source>
        <dbReference type="Google" id="ProtNLM"/>
    </source>
</evidence>
<evidence type="ECO:0000313" key="2">
    <source>
        <dbReference type="Proteomes" id="UP000654075"/>
    </source>
</evidence>
<organism evidence="1 2">
    <name type="scientific">Polarella glacialis</name>
    <name type="common">Dinoflagellate</name>
    <dbReference type="NCBI Taxonomy" id="89957"/>
    <lineage>
        <taxon>Eukaryota</taxon>
        <taxon>Sar</taxon>
        <taxon>Alveolata</taxon>
        <taxon>Dinophyceae</taxon>
        <taxon>Suessiales</taxon>
        <taxon>Suessiaceae</taxon>
        <taxon>Polarella</taxon>
    </lineage>
</organism>
<dbReference type="AlphaFoldDB" id="A0A813HJ08"/>